<dbReference type="GO" id="GO:0005524">
    <property type="term" value="F:ATP binding"/>
    <property type="evidence" value="ECO:0007669"/>
    <property type="project" value="UniProtKB-KW"/>
</dbReference>
<evidence type="ECO:0000313" key="14">
    <source>
        <dbReference type="EMBL" id="EEG10354.1"/>
    </source>
</evidence>
<accession>B9YZ01</accession>
<dbReference type="EMBL" id="ACIS01000001">
    <property type="protein sequence ID" value="EEG10354.1"/>
    <property type="molecule type" value="Genomic_DNA"/>
</dbReference>
<evidence type="ECO:0000259" key="13">
    <source>
        <dbReference type="PROSITE" id="PS50109"/>
    </source>
</evidence>
<keyword evidence="5" id="KW-0808">Transferase</keyword>
<evidence type="ECO:0000256" key="12">
    <source>
        <dbReference type="ARBA" id="ARBA00023136"/>
    </source>
</evidence>
<comment type="subcellular location">
    <subcellularLocation>
        <location evidence="2">Membrane</location>
        <topology evidence="2">Multi-pass membrane protein</topology>
    </subcellularLocation>
</comment>
<dbReference type="Proteomes" id="UP000003165">
    <property type="component" value="Unassembled WGS sequence"/>
</dbReference>
<evidence type="ECO:0000256" key="8">
    <source>
        <dbReference type="ARBA" id="ARBA00022777"/>
    </source>
</evidence>
<comment type="catalytic activity">
    <reaction evidence="1">
        <text>ATP + protein L-histidine = ADP + protein N-phospho-L-histidine.</text>
        <dbReference type="EC" id="2.7.13.3"/>
    </reaction>
</comment>
<organism evidence="14 15">
    <name type="scientific">Pseudogulbenkiania ferrooxidans 2002</name>
    <dbReference type="NCBI Taxonomy" id="279714"/>
    <lineage>
        <taxon>Bacteria</taxon>
        <taxon>Pseudomonadati</taxon>
        <taxon>Pseudomonadota</taxon>
        <taxon>Betaproteobacteria</taxon>
        <taxon>Neisseriales</taxon>
        <taxon>Chromobacteriaceae</taxon>
        <taxon>Pseudogulbenkiania</taxon>
    </lineage>
</organism>
<feature type="domain" description="Histidine kinase" evidence="13">
    <location>
        <begin position="219"/>
        <end position="428"/>
    </location>
</feature>
<gene>
    <name evidence="14" type="ORF">FuraDRAFT_0336</name>
</gene>
<dbReference type="InterPro" id="IPR050428">
    <property type="entry name" value="TCS_sensor_his_kinase"/>
</dbReference>
<keyword evidence="11" id="KW-0902">Two-component regulatory system</keyword>
<dbReference type="Pfam" id="PF00512">
    <property type="entry name" value="HisKA"/>
    <property type="match status" value="1"/>
</dbReference>
<keyword evidence="15" id="KW-1185">Reference proteome</keyword>
<dbReference type="SUPFAM" id="SSF47384">
    <property type="entry name" value="Homodimeric domain of signal transducing histidine kinase"/>
    <property type="match status" value="1"/>
</dbReference>
<dbReference type="SMART" id="SM00388">
    <property type="entry name" value="HisKA"/>
    <property type="match status" value="1"/>
</dbReference>
<evidence type="ECO:0000256" key="3">
    <source>
        <dbReference type="ARBA" id="ARBA00012438"/>
    </source>
</evidence>
<dbReference type="InterPro" id="IPR003661">
    <property type="entry name" value="HisK_dim/P_dom"/>
</dbReference>
<dbReference type="Pfam" id="PF02518">
    <property type="entry name" value="HATPase_c"/>
    <property type="match status" value="1"/>
</dbReference>
<dbReference type="PANTHER" id="PTHR45436:SF14">
    <property type="entry name" value="SENSOR PROTEIN QSEC"/>
    <property type="match status" value="1"/>
</dbReference>
<reference evidence="14 15" key="1">
    <citation type="submission" date="2009-02" db="EMBL/GenBank/DDBJ databases">
        <title>Sequencing of the draft genome and assembly of Lutiella nitroferrum 2002.</title>
        <authorList>
            <consortium name="US DOE Joint Genome Institute (JGI-PGF)"/>
            <person name="Lucas S."/>
            <person name="Copeland A."/>
            <person name="Lapidus A."/>
            <person name="Glavina del Rio T."/>
            <person name="Tice H."/>
            <person name="Bruce D."/>
            <person name="Goodwin L."/>
            <person name="Pitluck S."/>
            <person name="Larimer F."/>
            <person name="Land M.L."/>
            <person name="Hauser L."/>
            <person name="Coates J.D."/>
        </authorList>
    </citation>
    <scope>NUCLEOTIDE SEQUENCE [LARGE SCALE GENOMIC DNA]</scope>
    <source>
        <strain evidence="14 15">2002</strain>
    </source>
</reference>
<evidence type="ECO:0000256" key="2">
    <source>
        <dbReference type="ARBA" id="ARBA00004141"/>
    </source>
</evidence>
<dbReference type="AlphaFoldDB" id="B9YZ01"/>
<dbReference type="InterPro" id="IPR005467">
    <property type="entry name" value="His_kinase_dom"/>
</dbReference>
<evidence type="ECO:0000313" key="15">
    <source>
        <dbReference type="Proteomes" id="UP000003165"/>
    </source>
</evidence>
<keyword evidence="12" id="KW-0472">Membrane</keyword>
<dbReference type="eggNOG" id="COG2205">
    <property type="taxonomic scope" value="Bacteria"/>
</dbReference>
<dbReference type="CDD" id="cd00082">
    <property type="entry name" value="HisKA"/>
    <property type="match status" value="1"/>
</dbReference>
<protein>
    <recommendedName>
        <fullName evidence="3">histidine kinase</fullName>
        <ecNumber evidence="3">2.7.13.3</ecNumber>
    </recommendedName>
</protein>
<name>B9YZ01_9NEIS</name>
<evidence type="ECO:0000256" key="11">
    <source>
        <dbReference type="ARBA" id="ARBA00023012"/>
    </source>
</evidence>
<dbReference type="InterPro" id="IPR003594">
    <property type="entry name" value="HATPase_dom"/>
</dbReference>
<evidence type="ECO:0000256" key="7">
    <source>
        <dbReference type="ARBA" id="ARBA00022741"/>
    </source>
</evidence>
<dbReference type="InterPro" id="IPR036890">
    <property type="entry name" value="HATPase_C_sf"/>
</dbReference>
<evidence type="ECO:0000256" key="10">
    <source>
        <dbReference type="ARBA" id="ARBA00022989"/>
    </source>
</evidence>
<keyword evidence="6" id="KW-0812">Transmembrane</keyword>
<evidence type="ECO:0000256" key="6">
    <source>
        <dbReference type="ARBA" id="ARBA00022692"/>
    </source>
</evidence>
<dbReference type="PRINTS" id="PR00344">
    <property type="entry name" value="BCTRLSENSOR"/>
</dbReference>
<dbReference type="SMART" id="SM00387">
    <property type="entry name" value="HATPase_c"/>
    <property type="match status" value="1"/>
</dbReference>
<dbReference type="FunFam" id="1.10.287.130:FF:000035">
    <property type="entry name" value="Two-component sensor histidine kinase"/>
    <property type="match status" value="1"/>
</dbReference>
<comment type="caution">
    <text evidence="14">The sequence shown here is derived from an EMBL/GenBank/DDBJ whole genome shotgun (WGS) entry which is preliminary data.</text>
</comment>
<dbReference type="InterPro" id="IPR036097">
    <property type="entry name" value="HisK_dim/P_sf"/>
</dbReference>
<dbReference type="Gene3D" id="3.30.565.10">
    <property type="entry name" value="Histidine kinase-like ATPase, C-terminal domain"/>
    <property type="match status" value="1"/>
</dbReference>
<keyword evidence="9" id="KW-0067">ATP-binding</keyword>
<keyword evidence="7" id="KW-0547">Nucleotide-binding</keyword>
<keyword evidence="4" id="KW-0597">Phosphoprotein</keyword>
<dbReference type="PROSITE" id="PS50109">
    <property type="entry name" value="HIS_KIN"/>
    <property type="match status" value="1"/>
</dbReference>
<evidence type="ECO:0000256" key="1">
    <source>
        <dbReference type="ARBA" id="ARBA00000085"/>
    </source>
</evidence>
<proteinExistence type="predicted"/>
<dbReference type="PANTHER" id="PTHR45436">
    <property type="entry name" value="SENSOR HISTIDINE KINASE YKOH"/>
    <property type="match status" value="1"/>
</dbReference>
<dbReference type="EC" id="2.7.13.3" evidence="3"/>
<dbReference type="InterPro" id="IPR004358">
    <property type="entry name" value="Sig_transdc_His_kin-like_C"/>
</dbReference>
<keyword evidence="10" id="KW-1133">Transmembrane helix</keyword>
<evidence type="ECO:0000256" key="5">
    <source>
        <dbReference type="ARBA" id="ARBA00022679"/>
    </source>
</evidence>
<evidence type="ECO:0000256" key="9">
    <source>
        <dbReference type="ARBA" id="ARBA00022840"/>
    </source>
</evidence>
<keyword evidence="8 14" id="KW-0418">Kinase</keyword>
<dbReference type="GO" id="GO:0005886">
    <property type="term" value="C:plasma membrane"/>
    <property type="evidence" value="ECO:0007669"/>
    <property type="project" value="TreeGrafter"/>
</dbReference>
<sequence length="428" mass="47272" precursor="true">MRMIMLVVPLVWLVATGISGYAAWHEVNEQYDGQQRLFAQQLLYSSRAFTRPAPPYEHGEEGEVDHMALAVWNTSGELLMSDGEGLALSPHPDFSGFLTLDTEEGKHWRVFYLSDAHYSVAVAQEFKERWEVVRGLLVAQWLPWLLMVPVLLILLWRSVARGLAPLERVREELQHRTPDDPTPLSRAVPSELAPLIDGMNGLIARGAEMLSRERRFTADAAHELRTPLAALRVQAEVAQLSTTTKARQHALGQLTLGIDRATRLTEQLLALSRLDPLQTPAHLAPLRWQAIAARALEEALHVAAERGIGVELQQSVPDAEVLPLSGDETLVGLLLRNLLDNAIRYSPDGATVTLVLAADHVAVRDTGPGISAEWLERVRERFFRPPGQSQPGSGLGLSIVERVAELHGLALELENHPEGGLIARLVRA</sequence>
<dbReference type="GO" id="GO:0000155">
    <property type="term" value="F:phosphorelay sensor kinase activity"/>
    <property type="evidence" value="ECO:0007669"/>
    <property type="project" value="InterPro"/>
</dbReference>
<dbReference type="SUPFAM" id="SSF55874">
    <property type="entry name" value="ATPase domain of HSP90 chaperone/DNA topoisomerase II/histidine kinase"/>
    <property type="match status" value="1"/>
</dbReference>
<dbReference type="Gene3D" id="1.10.287.130">
    <property type="match status" value="1"/>
</dbReference>
<evidence type="ECO:0000256" key="4">
    <source>
        <dbReference type="ARBA" id="ARBA00022553"/>
    </source>
</evidence>